<protein>
    <submittedName>
        <fullName evidence="2">Arc family DNA-binding protein</fullName>
    </submittedName>
</protein>
<evidence type="ECO:0000313" key="3">
    <source>
        <dbReference type="Proteomes" id="UP000265750"/>
    </source>
</evidence>
<evidence type="ECO:0000313" key="2">
    <source>
        <dbReference type="EMBL" id="RIY01081.1"/>
    </source>
</evidence>
<dbReference type="Proteomes" id="UP000265750">
    <property type="component" value="Unassembled WGS sequence"/>
</dbReference>
<dbReference type="EMBL" id="QYRN01000005">
    <property type="protein sequence ID" value="RIY01081.1"/>
    <property type="molecule type" value="Genomic_DNA"/>
</dbReference>
<dbReference type="InterPro" id="IPR005569">
    <property type="entry name" value="Arc_DNA-bd_dom"/>
</dbReference>
<keyword evidence="3" id="KW-1185">Reference proteome</keyword>
<dbReference type="GO" id="GO:0003677">
    <property type="term" value="F:DNA binding"/>
    <property type="evidence" value="ECO:0007669"/>
    <property type="project" value="UniProtKB-KW"/>
</dbReference>
<gene>
    <name evidence="2" type="ORF">D3218_10720</name>
</gene>
<organism evidence="2 3">
    <name type="scientific">Aureimonas flava</name>
    <dbReference type="NCBI Taxonomy" id="2320271"/>
    <lineage>
        <taxon>Bacteria</taxon>
        <taxon>Pseudomonadati</taxon>
        <taxon>Pseudomonadota</taxon>
        <taxon>Alphaproteobacteria</taxon>
        <taxon>Hyphomicrobiales</taxon>
        <taxon>Aurantimonadaceae</taxon>
        <taxon>Aureimonas</taxon>
    </lineage>
</organism>
<evidence type="ECO:0000259" key="1">
    <source>
        <dbReference type="Pfam" id="PF03869"/>
    </source>
</evidence>
<dbReference type="Gene3D" id="1.10.1220.10">
    <property type="entry name" value="Met repressor-like"/>
    <property type="match status" value="1"/>
</dbReference>
<dbReference type="Pfam" id="PF03869">
    <property type="entry name" value="Arc"/>
    <property type="match status" value="1"/>
</dbReference>
<name>A0A3A1WMJ9_9HYPH</name>
<proteinExistence type="predicted"/>
<dbReference type="GO" id="GO:0006355">
    <property type="term" value="P:regulation of DNA-templated transcription"/>
    <property type="evidence" value="ECO:0007669"/>
    <property type="project" value="InterPro"/>
</dbReference>
<dbReference type="AlphaFoldDB" id="A0A3A1WMJ9"/>
<keyword evidence="2" id="KW-0238">DNA-binding</keyword>
<accession>A0A3A1WMJ9</accession>
<dbReference type="InterPro" id="IPR013321">
    <property type="entry name" value="Arc_rbn_hlx_hlx"/>
</dbReference>
<reference evidence="3" key="1">
    <citation type="submission" date="2018-09" db="EMBL/GenBank/DDBJ databases">
        <authorList>
            <person name="Tuo L."/>
        </authorList>
    </citation>
    <scope>NUCLEOTIDE SEQUENCE [LARGE SCALE GENOMIC DNA]</scope>
    <source>
        <strain evidence="3">M2BS4Y-1</strain>
    </source>
</reference>
<feature type="domain" description="Arc-like DNA binding" evidence="1">
    <location>
        <begin position="2"/>
        <end position="41"/>
    </location>
</feature>
<dbReference type="OrthoDB" id="6890552at2"/>
<comment type="caution">
    <text evidence="2">The sequence shown here is derived from an EMBL/GenBank/DDBJ whole genome shotgun (WGS) entry which is preliminary data.</text>
</comment>
<dbReference type="InterPro" id="IPR010985">
    <property type="entry name" value="Ribbon_hlx_hlx"/>
</dbReference>
<dbReference type="SUPFAM" id="SSF47598">
    <property type="entry name" value="Ribbon-helix-helix"/>
    <property type="match status" value="1"/>
</dbReference>
<sequence>MSRRSEQFNIRLPDGLRDSLKIQAALNRRSMNAEIVLILEKNVIETETADRSGKSASAV</sequence>